<proteinExistence type="predicted"/>
<dbReference type="AlphaFoldDB" id="A0A2V3IJL9"/>
<comment type="caution">
    <text evidence="2">The sequence shown here is derived from an EMBL/GenBank/DDBJ whole genome shotgun (WGS) entry which is preliminary data.</text>
</comment>
<accession>A0A2V3IJL9</accession>
<keyword evidence="1" id="KW-0472">Membrane</keyword>
<keyword evidence="1" id="KW-1133">Transmembrane helix</keyword>
<keyword evidence="1" id="KW-0812">Transmembrane</keyword>
<evidence type="ECO:0000313" key="2">
    <source>
        <dbReference type="EMBL" id="PXF42261.1"/>
    </source>
</evidence>
<dbReference type="Proteomes" id="UP000247409">
    <property type="component" value="Unassembled WGS sequence"/>
</dbReference>
<reference evidence="2 3" key="1">
    <citation type="journal article" date="2018" name="Mol. Biol. Evol.">
        <title>Analysis of the draft genome of the red seaweed Gracilariopsis chorda provides insights into genome size evolution in Rhodophyta.</title>
        <authorList>
            <person name="Lee J."/>
            <person name="Yang E.C."/>
            <person name="Graf L."/>
            <person name="Yang J.H."/>
            <person name="Qiu H."/>
            <person name="Zel Zion U."/>
            <person name="Chan C.X."/>
            <person name="Stephens T.G."/>
            <person name="Weber A.P.M."/>
            <person name="Boo G.H."/>
            <person name="Boo S.M."/>
            <person name="Kim K.M."/>
            <person name="Shin Y."/>
            <person name="Jung M."/>
            <person name="Lee S.J."/>
            <person name="Yim H.S."/>
            <person name="Lee J.H."/>
            <person name="Bhattacharya D."/>
            <person name="Yoon H.S."/>
        </authorList>
    </citation>
    <scope>NUCLEOTIDE SEQUENCE [LARGE SCALE GENOMIC DNA]</scope>
    <source>
        <strain evidence="2 3">SKKU-2015</strain>
        <tissue evidence="2">Whole body</tissue>
    </source>
</reference>
<feature type="transmembrane region" description="Helical" evidence="1">
    <location>
        <begin position="220"/>
        <end position="241"/>
    </location>
</feature>
<name>A0A2V3IJL9_9FLOR</name>
<evidence type="ECO:0000313" key="3">
    <source>
        <dbReference type="Proteomes" id="UP000247409"/>
    </source>
</evidence>
<organism evidence="2 3">
    <name type="scientific">Gracilariopsis chorda</name>
    <dbReference type="NCBI Taxonomy" id="448386"/>
    <lineage>
        <taxon>Eukaryota</taxon>
        <taxon>Rhodophyta</taxon>
        <taxon>Florideophyceae</taxon>
        <taxon>Rhodymeniophycidae</taxon>
        <taxon>Gracilariales</taxon>
        <taxon>Gracilariaceae</taxon>
        <taxon>Gracilariopsis</taxon>
    </lineage>
</organism>
<protein>
    <submittedName>
        <fullName evidence="2">Uncharacterized protein</fullName>
    </submittedName>
</protein>
<dbReference type="EMBL" id="NBIV01000169">
    <property type="protein sequence ID" value="PXF42261.1"/>
    <property type="molecule type" value="Genomic_DNA"/>
</dbReference>
<dbReference type="OrthoDB" id="5173at2759"/>
<keyword evidence="3" id="KW-1185">Reference proteome</keyword>
<evidence type="ECO:0000256" key="1">
    <source>
        <dbReference type="SAM" id="Phobius"/>
    </source>
</evidence>
<sequence length="276" mass="30403">MVLKVMTRAKLSSLPASRVSMSTEDEGDESLRALESDIREFLDLLPEDVANPLSYVKLRREGRLDLISRIMNAGGYIEVSKRMGIPVDESQFVPTPKTFERTTEPLFQAEEQGASIAVGRNLEDKLNTIEDSMRKESRASRDKTRGYVRMDDVPSADELIAQNQQIAPRVVDKQPIEGEDLFLTTPIRLGLLTMASFAALGFGRGSHTVVSVEIISLCRYIAAGLACAHCILGLYVVLILAPEMKRSSSLWFVKVILGGPLAVSQLRSMKSLGDST</sequence>
<gene>
    <name evidence="2" type="ORF">BWQ96_07980</name>
</gene>